<dbReference type="AlphaFoldDB" id="T1BLC8"/>
<gene>
    <name evidence="2" type="ORF">B2A_00116</name>
</gene>
<dbReference type="EMBL" id="AUZZ01000087">
    <property type="protein sequence ID" value="EQD69313.1"/>
    <property type="molecule type" value="Genomic_DNA"/>
</dbReference>
<reference evidence="2" key="1">
    <citation type="submission" date="2013-08" db="EMBL/GenBank/DDBJ databases">
        <authorList>
            <person name="Mendez C."/>
            <person name="Richter M."/>
            <person name="Ferrer M."/>
            <person name="Sanchez J."/>
        </authorList>
    </citation>
    <scope>NUCLEOTIDE SEQUENCE</scope>
</reference>
<accession>T1BLC8</accession>
<feature type="non-terminal residue" evidence="2">
    <location>
        <position position="1"/>
    </location>
</feature>
<feature type="non-terminal residue" evidence="2">
    <location>
        <position position="98"/>
    </location>
</feature>
<dbReference type="Gene3D" id="3.30.420.10">
    <property type="entry name" value="Ribonuclease H-like superfamily/Ribonuclease H"/>
    <property type="match status" value="1"/>
</dbReference>
<organism evidence="2">
    <name type="scientific">mine drainage metagenome</name>
    <dbReference type="NCBI Taxonomy" id="410659"/>
    <lineage>
        <taxon>unclassified sequences</taxon>
        <taxon>metagenomes</taxon>
        <taxon>ecological metagenomes</taxon>
    </lineage>
</organism>
<name>T1BLC8_9ZZZZ</name>
<evidence type="ECO:0000313" key="2">
    <source>
        <dbReference type="EMBL" id="EQD69313.1"/>
    </source>
</evidence>
<reference evidence="2" key="2">
    <citation type="journal article" date="2014" name="ISME J.">
        <title>Microbial stratification in low pH oxic and suboxic macroscopic growths along an acid mine drainage.</title>
        <authorList>
            <person name="Mendez-Garcia C."/>
            <person name="Mesa V."/>
            <person name="Sprenger R.R."/>
            <person name="Richter M."/>
            <person name="Diez M.S."/>
            <person name="Solano J."/>
            <person name="Bargiela R."/>
            <person name="Golyshina O.V."/>
            <person name="Manteca A."/>
            <person name="Ramos J.L."/>
            <person name="Gallego J.R."/>
            <person name="Llorente I."/>
            <person name="Martins Dos Santos V.A."/>
            <person name="Jensen O.N."/>
            <person name="Pelaez A.I."/>
            <person name="Sanchez J."/>
            <person name="Ferrer M."/>
        </authorList>
    </citation>
    <scope>NUCLEOTIDE SEQUENCE</scope>
</reference>
<evidence type="ECO:0000259" key="1">
    <source>
        <dbReference type="PROSITE" id="PS50994"/>
    </source>
</evidence>
<proteinExistence type="predicted"/>
<dbReference type="InterPro" id="IPR001584">
    <property type="entry name" value="Integrase_cat-core"/>
</dbReference>
<feature type="domain" description="Integrase catalytic" evidence="1">
    <location>
        <begin position="1"/>
        <end position="98"/>
    </location>
</feature>
<sequence>KDALKSIEDALMRYPDRFPDAMVHGITLRSDNGDQYTSHYFMDHVRVMKFVQEFIEKSTPEQDGDIESFHMSLKTDYIWTVEIKDFPDGERIIENAFN</sequence>
<dbReference type="SUPFAM" id="SSF53098">
    <property type="entry name" value="Ribonuclease H-like"/>
    <property type="match status" value="1"/>
</dbReference>
<dbReference type="GO" id="GO:0003676">
    <property type="term" value="F:nucleic acid binding"/>
    <property type="evidence" value="ECO:0007669"/>
    <property type="project" value="InterPro"/>
</dbReference>
<dbReference type="InterPro" id="IPR012337">
    <property type="entry name" value="RNaseH-like_sf"/>
</dbReference>
<comment type="caution">
    <text evidence="2">The sequence shown here is derived from an EMBL/GenBank/DDBJ whole genome shotgun (WGS) entry which is preliminary data.</text>
</comment>
<dbReference type="PROSITE" id="PS50994">
    <property type="entry name" value="INTEGRASE"/>
    <property type="match status" value="1"/>
</dbReference>
<dbReference type="GO" id="GO:0015074">
    <property type="term" value="P:DNA integration"/>
    <property type="evidence" value="ECO:0007669"/>
    <property type="project" value="InterPro"/>
</dbReference>
<protein>
    <submittedName>
        <fullName evidence="2">Transposase</fullName>
    </submittedName>
</protein>
<dbReference type="InterPro" id="IPR036397">
    <property type="entry name" value="RNaseH_sf"/>
</dbReference>